<keyword evidence="4 6" id="KW-1133">Transmembrane helix</keyword>
<dbReference type="GO" id="GO:0005886">
    <property type="term" value="C:plasma membrane"/>
    <property type="evidence" value="ECO:0007669"/>
    <property type="project" value="TreeGrafter"/>
</dbReference>
<dbReference type="GO" id="GO:0015648">
    <property type="term" value="F:lipid-linked peptidoglycan transporter activity"/>
    <property type="evidence" value="ECO:0007669"/>
    <property type="project" value="TreeGrafter"/>
</dbReference>
<feature type="transmembrane region" description="Helical" evidence="6">
    <location>
        <begin position="544"/>
        <end position="566"/>
    </location>
</feature>
<keyword evidence="5 6" id="KW-0472">Membrane</keyword>
<feature type="transmembrane region" description="Helical" evidence="6">
    <location>
        <begin position="708"/>
        <end position="726"/>
    </location>
</feature>
<evidence type="ECO:0000256" key="1">
    <source>
        <dbReference type="ARBA" id="ARBA00004141"/>
    </source>
</evidence>
<keyword evidence="2 6" id="KW-0812">Transmembrane</keyword>
<dbReference type="GO" id="GO:0032153">
    <property type="term" value="C:cell division site"/>
    <property type="evidence" value="ECO:0007669"/>
    <property type="project" value="TreeGrafter"/>
</dbReference>
<dbReference type="InterPro" id="IPR001460">
    <property type="entry name" value="PCN-bd_Tpept"/>
</dbReference>
<evidence type="ECO:0000256" key="3">
    <source>
        <dbReference type="ARBA" id="ARBA00022960"/>
    </source>
</evidence>
<evidence type="ECO:0000256" key="4">
    <source>
        <dbReference type="ARBA" id="ARBA00022989"/>
    </source>
</evidence>
<reference evidence="8 9" key="1">
    <citation type="submission" date="2015-04" db="EMBL/GenBank/DDBJ databases">
        <title>Whole genome shotgun sequence of Flavihumibacter petaseus NBRC 106054.</title>
        <authorList>
            <person name="Miyazawa S."/>
            <person name="Hosoyama A."/>
            <person name="Hashimoto M."/>
            <person name="Noguchi M."/>
            <person name="Tsuchikane K."/>
            <person name="Ohji S."/>
            <person name="Yamazoe A."/>
            <person name="Ichikawa N."/>
            <person name="Kimura A."/>
            <person name="Fujita N."/>
        </authorList>
    </citation>
    <scope>NUCLEOTIDE SEQUENCE [LARGE SCALE GENOMIC DNA]</scope>
    <source>
        <strain evidence="8 9">NBRC 106054</strain>
    </source>
</reference>
<feature type="transmembrane region" description="Helical" evidence="6">
    <location>
        <begin position="454"/>
        <end position="473"/>
    </location>
</feature>
<comment type="subcellular location">
    <subcellularLocation>
        <location evidence="1">Membrane</location>
        <topology evidence="1">Multi-pass membrane protein</topology>
    </subcellularLocation>
</comment>
<protein>
    <submittedName>
        <fullName evidence="8">Cell division protein/penicillin-binding protein</fullName>
    </submittedName>
</protein>
<sequence>MSDKNKKSWLLLGITAMVVLGLFLRLYTVLSPRLDKAALDLQSNNALVLQPGVSKTQLQRILDNGSYCTDAADVKLIADSLSAKLVVNGVPANLGELNKQSWFIAAPLAWKSSYGGTDWNDRLAAARQTQGFDSALYVQERKGGRSLASVITAGKGNGKISGTVLINGLASAGVLVSLQEHRAGEQEEEENKFYVRTDTDGKFSFAGLYPDSGYSVLPLKPGFAFGGRQGTASLGGDRSFTFTGQPHRLRLIGALAYGQLKEDNVLLVRSPDSFRRQFWLIAGLLIAGFLVVQAYLSIRRIETDPLILPVLMLLTGLAILMLLCIQQPLTDSLLAMQSLQGLLAGLLGFALLAGSNPGKLYTRWWYDGLFNYKRREIFGLKGYTWLVAALLLAVITLLFGTGPEGSGVKVNLRLAGILFQPSEITKYLLILFMAGFFAANEDHLRHISDSRNRLILGFFMMAGIAMLLALYLLMGDMGPALVVCFSFLVFLSIARGNLPYTLLAAVVYGGLLYFLPAWMGTAIAFVFSLLLLTFNGSAKSSQWYGSFAVLAEAPVLILVVMAAFVFGDQLPGIGSRLAERKSMWLNPWNNDVYGGDHLAHAYWTLSSGGWKGQGLGKGFPNTLPAAHTDMILPGIGEEMGWAGLLLVFLLLGILLYRILLLSRRSGQPFSFYLGSGIAIATGIQVLLMGCGSTGLLPLTGLAVPFLSYGKISLIVNCCALGVIAGISARSGTSKQQEHISARYDTVIVAAVVGIMTGIVVILGKLFMVQISDRDQYLVQQSRVVNRNGVPIYSYNPRIDKLAAFLAAGNITDRNGLLLATSQKSAIRQQRDSLVAAGVDGLQLQALQHRRLRRLYPFGENLFFWTGDYNTRLFWAQQNGYFAEARHLSALRGFETHPVKQEQLAMAYRPDRFTRPVEKSVELVRYDYSALIPSLRNGLDSSNNAIREILQSPRDVRLTVDAALQKEIEDSLQRSAFTGKRIAVVVLDAASGELLASAVHPLPDLKHPELLGLPDRERRQLDFPVTERDLGMTYATAPGSTVKILTAMAALNKMGTAAAAEKYRDISRSEIFRDNAKEQEPFVPQVPFVDMREAIIHSSNIFFIRMANEHDLEDEMASLYLSTGMRINQTGGFDYTSALDPERKHETLDNWHRTALNHDRKLFNNPANIGRKKRYLSDFSGIAWGQGTLTATPVSMARMAGAIALDGSMQTSRYLSEISGRQPDKVPAAPLARDSSYARLIRNFMIEQSNPPGRPKIKSVRVAGKTGTPERIVKSEKTADGWYVFFAPVPGKPSATVTCIRIEEGLSSANAVVLGNTVAQILLKRNYVESY</sequence>
<dbReference type="GO" id="GO:0008658">
    <property type="term" value="F:penicillin binding"/>
    <property type="evidence" value="ECO:0007669"/>
    <property type="project" value="InterPro"/>
</dbReference>
<name>A0A0E9MTG8_9BACT</name>
<evidence type="ECO:0000259" key="7">
    <source>
        <dbReference type="Pfam" id="PF00905"/>
    </source>
</evidence>
<dbReference type="RefSeq" id="WP_245623915.1">
    <property type="nucleotide sequence ID" value="NZ_BBWV01000001.1"/>
</dbReference>
<feature type="transmembrane region" description="Helical" evidence="6">
    <location>
        <begin position="9"/>
        <end position="27"/>
    </location>
</feature>
<organism evidence="8 9">
    <name type="scientific">Flavihumibacter petaseus NBRC 106054</name>
    <dbReference type="NCBI Taxonomy" id="1220578"/>
    <lineage>
        <taxon>Bacteria</taxon>
        <taxon>Pseudomonadati</taxon>
        <taxon>Bacteroidota</taxon>
        <taxon>Chitinophagia</taxon>
        <taxon>Chitinophagales</taxon>
        <taxon>Chitinophagaceae</taxon>
        <taxon>Flavihumibacter</taxon>
    </lineage>
</organism>
<accession>A0A0E9MTG8</accession>
<keyword evidence="3" id="KW-0133">Cell shape</keyword>
<dbReference type="Gene3D" id="3.40.710.10">
    <property type="entry name" value="DD-peptidase/beta-lactamase superfamily"/>
    <property type="match status" value="1"/>
</dbReference>
<keyword evidence="9" id="KW-1185">Reference proteome</keyword>
<feature type="transmembrane region" description="Helical" evidence="6">
    <location>
        <begin position="639"/>
        <end position="659"/>
    </location>
</feature>
<keyword evidence="8" id="KW-0131">Cell cycle</keyword>
<keyword evidence="8" id="KW-0132">Cell division</keyword>
<dbReference type="STRING" id="1220578.FPE01S_01_00690"/>
<evidence type="ECO:0000256" key="2">
    <source>
        <dbReference type="ARBA" id="ARBA00022692"/>
    </source>
</evidence>
<dbReference type="GO" id="GO:0051301">
    <property type="term" value="P:cell division"/>
    <property type="evidence" value="ECO:0007669"/>
    <property type="project" value="UniProtKB-KW"/>
</dbReference>
<feature type="transmembrane region" description="Helical" evidence="6">
    <location>
        <begin position="746"/>
        <end position="767"/>
    </location>
</feature>
<evidence type="ECO:0000256" key="5">
    <source>
        <dbReference type="ARBA" id="ARBA00023136"/>
    </source>
</evidence>
<evidence type="ECO:0000313" key="8">
    <source>
        <dbReference type="EMBL" id="GAO41057.1"/>
    </source>
</evidence>
<evidence type="ECO:0000256" key="6">
    <source>
        <dbReference type="SAM" id="Phobius"/>
    </source>
</evidence>
<feature type="domain" description="Penicillin-binding protein transpeptidase" evidence="7">
    <location>
        <begin position="982"/>
        <end position="1299"/>
    </location>
</feature>
<dbReference type="InterPro" id="IPR012338">
    <property type="entry name" value="Beta-lactam/transpept-like"/>
</dbReference>
<evidence type="ECO:0000313" key="9">
    <source>
        <dbReference type="Proteomes" id="UP000033121"/>
    </source>
</evidence>
<dbReference type="PANTHER" id="PTHR30474:SF3">
    <property type="entry name" value="PEPTIDOGLYCAN GLYCOSYLTRANSFERASE RODA"/>
    <property type="match status" value="1"/>
</dbReference>
<feature type="transmembrane region" description="Helical" evidence="6">
    <location>
        <begin position="383"/>
        <end position="402"/>
    </location>
</feature>
<feature type="transmembrane region" description="Helical" evidence="6">
    <location>
        <begin position="278"/>
        <end position="298"/>
    </location>
</feature>
<feature type="transmembrane region" description="Helical" evidence="6">
    <location>
        <begin position="671"/>
        <end position="696"/>
    </location>
</feature>
<feature type="transmembrane region" description="Helical" evidence="6">
    <location>
        <begin position="335"/>
        <end position="354"/>
    </location>
</feature>
<feature type="transmembrane region" description="Helical" evidence="6">
    <location>
        <begin position="310"/>
        <end position="329"/>
    </location>
</feature>
<dbReference type="Pfam" id="PF01098">
    <property type="entry name" value="FTSW_RODA_SPOVE"/>
    <property type="match status" value="2"/>
</dbReference>
<gene>
    <name evidence="8" type="ORF">FPE01S_01_00690</name>
</gene>
<dbReference type="EMBL" id="BBWV01000001">
    <property type="protein sequence ID" value="GAO41057.1"/>
    <property type="molecule type" value="Genomic_DNA"/>
</dbReference>
<dbReference type="PANTHER" id="PTHR30474">
    <property type="entry name" value="CELL CYCLE PROTEIN"/>
    <property type="match status" value="1"/>
</dbReference>
<dbReference type="SUPFAM" id="SSF56601">
    <property type="entry name" value="beta-lactamase/transpeptidase-like"/>
    <property type="match status" value="1"/>
</dbReference>
<proteinExistence type="predicted"/>
<feature type="transmembrane region" description="Helical" evidence="6">
    <location>
        <begin position="510"/>
        <end position="532"/>
    </location>
</feature>
<dbReference type="GO" id="GO:0008360">
    <property type="term" value="P:regulation of cell shape"/>
    <property type="evidence" value="ECO:0007669"/>
    <property type="project" value="UniProtKB-KW"/>
</dbReference>
<dbReference type="InterPro" id="IPR001182">
    <property type="entry name" value="FtsW/RodA"/>
</dbReference>
<dbReference type="Pfam" id="PF00905">
    <property type="entry name" value="Transpeptidase"/>
    <property type="match status" value="1"/>
</dbReference>
<dbReference type="Proteomes" id="UP000033121">
    <property type="component" value="Unassembled WGS sequence"/>
</dbReference>
<comment type="caution">
    <text evidence="8">The sequence shown here is derived from an EMBL/GenBank/DDBJ whole genome shotgun (WGS) entry which is preliminary data.</text>
</comment>